<accession>A0ABR4N1K0</accession>
<feature type="region of interest" description="Disordered" evidence="1">
    <location>
        <begin position="143"/>
        <end position="170"/>
    </location>
</feature>
<protein>
    <submittedName>
        <fullName evidence="2">Uncharacterized protein</fullName>
    </submittedName>
</protein>
<dbReference type="EMBL" id="JADGIZ020000047">
    <property type="protein sequence ID" value="KAL2913353.1"/>
    <property type="molecule type" value="Genomic_DNA"/>
</dbReference>
<evidence type="ECO:0000313" key="3">
    <source>
        <dbReference type="Proteomes" id="UP001527925"/>
    </source>
</evidence>
<name>A0ABR4N1K0_9FUNG</name>
<keyword evidence="3" id="KW-1185">Reference proteome</keyword>
<organism evidence="2 3">
    <name type="scientific">Polyrhizophydium stewartii</name>
    <dbReference type="NCBI Taxonomy" id="2732419"/>
    <lineage>
        <taxon>Eukaryota</taxon>
        <taxon>Fungi</taxon>
        <taxon>Fungi incertae sedis</taxon>
        <taxon>Chytridiomycota</taxon>
        <taxon>Chytridiomycota incertae sedis</taxon>
        <taxon>Chytridiomycetes</taxon>
        <taxon>Rhizophydiales</taxon>
        <taxon>Rhizophydiales incertae sedis</taxon>
        <taxon>Polyrhizophydium</taxon>
    </lineage>
</organism>
<gene>
    <name evidence="2" type="ORF">HK105_207098</name>
</gene>
<feature type="compositionally biased region" description="Low complexity" evidence="1">
    <location>
        <begin position="143"/>
        <end position="169"/>
    </location>
</feature>
<proteinExistence type="predicted"/>
<comment type="caution">
    <text evidence="2">The sequence shown here is derived from an EMBL/GenBank/DDBJ whole genome shotgun (WGS) entry which is preliminary data.</text>
</comment>
<evidence type="ECO:0000256" key="1">
    <source>
        <dbReference type="SAM" id="MobiDB-lite"/>
    </source>
</evidence>
<sequence>MGLGRRHDSKLDTSEPDQGLDRARQPASAPLALTDGPDAACRPRTSASTTIEVTNPLRAGLDAAVAWLPTHSLAVAPRPPPDIALGALDPAGRVAALPAAHADDSFQRAQREHLRQLRRFEFPADMALSPSARDLVGLDLAGRAQPPGAGSSSSLASSVPAGSAGPDAPLGGDDVIMASKLPLRLLDKDTVIDIGMQLCDDGHEFDPPAGPHAPLFGSLHSHAHTQTRRPDNELLQRRHAVHDDEDALLDFGGEPVRRLAKKVSFNEEVQEFPHDDWTRRLELHRMQRSLRGPYHTCPCLFHRAMRGIRRFFSCFGEPSALDAEDL</sequence>
<feature type="region of interest" description="Disordered" evidence="1">
    <location>
        <begin position="1"/>
        <end position="47"/>
    </location>
</feature>
<dbReference type="Proteomes" id="UP001527925">
    <property type="component" value="Unassembled WGS sequence"/>
</dbReference>
<evidence type="ECO:0000313" key="2">
    <source>
        <dbReference type="EMBL" id="KAL2913353.1"/>
    </source>
</evidence>
<reference evidence="2 3" key="1">
    <citation type="submission" date="2023-09" db="EMBL/GenBank/DDBJ databases">
        <title>Pangenome analysis of Batrachochytrium dendrobatidis and related Chytrids.</title>
        <authorList>
            <person name="Yacoub M.N."/>
            <person name="Stajich J.E."/>
            <person name="James T.Y."/>
        </authorList>
    </citation>
    <scope>NUCLEOTIDE SEQUENCE [LARGE SCALE GENOMIC DNA]</scope>
    <source>
        <strain evidence="2 3">JEL0888</strain>
    </source>
</reference>
<feature type="compositionally biased region" description="Basic and acidic residues" evidence="1">
    <location>
        <begin position="1"/>
        <end position="24"/>
    </location>
</feature>